<evidence type="ECO:0000313" key="4">
    <source>
        <dbReference type="Proteomes" id="UP000566071"/>
    </source>
</evidence>
<proteinExistence type="predicted"/>
<dbReference type="Gene3D" id="3.30.470.20">
    <property type="entry name" value="ATP-grasp fold, B domain"/>
    <property type="match status" value="1"/>
</dbReference>
<dbReference type="RefSeq" id="WP_175269824.1">
    <property type="nucleotide sequence ID" value="NZ_JABFCR010000033.1"/>
</dbReference>
<keyword evidence="1" id="KW-0547">Nucleotide-binding</keyword>
<keyword evidence="1" id="KW-0067">ATP-binding</keyword>
<dbReference type="PROSITE" id="PS50975">
    <property type="entry name" value="ATP_GRASP"/>
    <property type="match status" value="1"/>
</dbReference>
<dbReference type="Pfam" id="PF15632">
    <property type="entry name" value="ATPgrasp_Ter"/>
    <property type="match status" value="1"/>
</dbReference>
<dbReference type="Gene3D" id="3.40.50.20">
    <property type="match status" value="1"/>
</dbReference>
<reference evidence="3 4" key="1">
    <citation type="submission" date="2020-05" db="EMBL/GenBank/DDBJ databases">
        <authorList>
            <person name="Khan S.A."/>
            <person name="Jeon C.O."/>
            <person name="Chun B.H."/>
        </authorList>
    </citation>
    <scope>NUCLEOTIDE SEQUENCE [LARGE SCALE GENOMIC DNA]</scope>
    <source>
        <strain evidence="3 4">S1162</strain>
    </source>
</reference>
<dbReference type="Proteomes" id="UP000566071">
    <property type="component" value="Unassembled WGS sequence"/>
</dbReference>
<name>A0ABX1W2Q4_9SPHI</name>
<evidence type="ECO:0000259" key="2">
    <source>
        <dbReference type="PROSITE" id="PS50975"/>
    </source>
</evidence>
<evidence type="ECO:0000313" key="3">
    <source>
        <dbReference type="EMBL" id="NNU34139.1"/>
    </source>
</evidence>
<keyword evidence="4" id="KW-1185">Reference proteome</keyword>
<dbReference type="InterPro" id="IPR011761">
    <property type="entry name" value="ATP-grasp"/>
</dbReference>
<organism evidence="3 4">
    <name type="scientific">Mucilaginibacter humi</name>
    <dbReference type="NCBI Taxonomy" id="2732510"/>
    <lineage>
        <taxon>Bacteria</taxon>
        <taxon>Pseudomonadati</taxon>
        <taxon>Bacteroidota</taxon>
        <taxon>Sphingobacteriia</taxon>
        <taxon>Sphingobacteriales</taxon>
        <taxon>Sphingobacteriaceae</taxon>
        <taxon>Mucilaginibacter</taxon>
    </lineage>
</organism>
<evidence type="ECO:0000256" key="1">
    <source>
        <dbReference type="PROSITE-ProRule" id="PRU00409"/>
    </source>
</evidence>
<sequence>MKDRLEYIHEQEGLNLIIPNYDAELYNFIKIAPRLKSMGIKTFLPTHEQLDARDKINLYEFGITHGFSVPADKKLNSITDLTNASEELGYPLVVKGKYYEAYVNHTADVAQKSFHPVSAKWGLPVIAQKFIKGTEINIAGLGDGKGNTISVIPMRKLFITDKGKAWAGITIENNDLIKLAQKFVKATKWKGGFELEIMCDADGEFFIMEINPRFPARIYLTAGAGQNQPAALVRMAMGEDVEPFTQYTVGKMFIRYSWDHIIDIADFQQFSAFGELSVAKVNL</sequence>
<dbReference type="EMBL" id="JABFCR010000033">
    <property type="protein sequence ID" value="NNU34139.1"/>
    <property type="molecule type" value="Genomic_DNA"/>
</dbReference>
<dbReference type="SUPFAM" id="SSF56059">
    <property type="entry name" value="Glutathione synthetase ATP-binding domain-like"/>
    <property type="match status" value="1"/>
</dbReference>
<accession>A0ABX1W2Q4</accession>
<protein>
    <submittedName>
        <fullName evidence="3">ATP-grasp domain-containing protein</fullName>
    </submittedName>
</protein>
<feature type="domain" description="ATP-grasp" evidence="2">
    <location>
        <begin position="59"/>
        <end position="237"/>
    </location>
</feature>
<gene>
    <name evidence="3" type="ORF">HK413_08245</name>
</gene>
<comment type="caution">
    <text evidence="3">The sequence shown here is derived from an EMBL/GenBank/DDBJ whole genome shotgun (WGS) entry which is preliminary data.</text>
</comment>